<organism evidence="6 7">
    <name type="scientific">Myceligenerans salitolerans</name>
    <dbReference type="NCBI Taxonomy" id="1230528"/>
    <lineage>
        <taxon>Bacteria</taxon>
        <taxon>Bacillati</taxon>
        <taxon>Actinomycetota</taxon>
        <taxon>Actinomycetes</taxon>
        <taxon>Micrococcales</taxon>
        <taxon>Promicromonosporaceae</taxon>
        <taxon>Myceligenerans</taxon>
    </lineage>
</organism>
<proteinExistence type="predicted"/>
<keyword evidence="2 5" id="KW-0812">Transmembrane</keyword>
<dbReference type="InterPro" id="IPR023271">
    <property type="entry name" value="Aquaporin-like"/>
</dbReference>
<comment type="subcellular location">
    <subcellularLocation>
        <location evidence="1">Membrane</location>
        <topology evidence="1">Multi-pass membrane protein</topology>
    </subcellularLocation>
</comment>
<feature type="transmembrane region" description="Helical" evidence="5">
    <location>
        <begin position="228"/>
        <end position="249"/>
    </location>
</feature>
<sequence length="258" mass="26773">MALAPDPEEIYHRAEREGRRRLAMSRLETVTTGFIAGVTIVFGIVALGVTEALVEPALGAEMATLAGALAFGLGVVFVVVGRTELFSENLFDPVAAAISEGGRKVWGVLALLWVWILALNLVGGAVLLSVLLVDGAMPGNSEHALDGIAQEIATKPISGTFARAVLAGTLLALLSYLLKAVDTATARILVAYLVGVFLALGPFDHVVVSALHLLFGVWHTGSVTYTDLAVNIAVSTAGNLVGGLGLITLTHTAQVKGK</sequence>
<evidence type="ECO:0000256" key="2">
    <source>
        <dbReference type="ARBA" id="ARBA00022692"/>
    </source>
</evidence>
<dbReference type="Gene3D" id="1.20.1080.10">
    <property type="entry name" value="Glycerol uptake facilitator protein"/>
    <property type="match status" value="1"/>
</dbReference>
<evidence type="ECO:0000313" key="6">
    <source>
        <dbReference type="EMBL" id="MBO0609132.1"/>
    </source>
</evidence>
<evidence type="ECO:0000313" key="7">
    <source>
        <dbReference type="Proteomes" id="UP000664617"/>
    </source>
</evidence>
<evidence type="ECO:0000256" key="4">
    <source>
        <dbReference type="ARBA" id="ARBA00023136"/>
    </source>
</evidence>
<feature type="transmembrane region" description="Helical" evidence="5">
    <location>
        <begin position="108"/>
        <end position="133"/>
    </location>
</feature>
<evidence type="ECO:0000256" key="3">
    <source>
        <dbReference type="ARBA" id="ARBA00022989"/>
    </source>
</evidence>
<feature type="transmembrane region" description="Helical" evidence="5">
    <location>
        <begin position="62"/>
        <end position="80"/>
    </location>
</feature>
<dbReference type="EMBL" id="JAFMPK010000034">
    <property type="protein sequence ID" value="MBO0609132.1"/>
    <property type="molecule type" value="Genomic_DNA"/>
</dbReference>
<dbReference type="InterPro" id="IPR000292">
    <property type="entry name" value="For/NO2_transpt"/>
</dbReference>
<evidence type="ECO:0000256" key="1">
    <source>
        <dbReference type="ARBA" id="ARBA00004141"/>
    </source>
</evidence>
<dbReference type="Proteomes" id="UP000664617">
    <property type="component" value="Unassembled WGS sequence"/>
</dbReference>
<dbReference type="PANTHER" id="PTHR30520:SF2">
    <property type="entry name" value="INNER MEMBRANE PROTEIN YFDC"/>
    <property type="match status" value="1"/>
</dbReference>
<accession>A0ABS3I7Z0</accession>
<keyword evidence="7" id="KW-1185">Reference proteome</keyword>
<comment type="caution">
    <text evidence="6">The sequence shown here is derived from an EMBL/GenBank/DDBJ whole genome shotgun (WGS) entry which is preliminary data.</text>
</comment>
<dbReference type="Pfam" id="PF01226">
    <property type="entry name" value="Form_Nir_trans"/>
    <property type="match status" value="1"/>
</dbReference>
<keyword evidence="4 5" id="KW-0472">Membrane</keyword>
<keyword evidence="3 5" id="KW-1133">Transmembrane helix</keyword>
<name>A0ABS3I7Z0_9MICO</name>
<gene>
    <name evidence="6" type="ORF">J0911_08820</name>
</gene>
<reference evidence="7" key="1">
    <citation type="submission" date="2023-07" db="EMBL/GenBank/DDBJ databases">
        <title>Myceligenerans salitolerans sp. nov., a halotolerant actinomycete isolated from a salt lake in Xinjiang, China.</title>
        <authorList>
            <person name="Guan T."/>
        </authorList>
    </citation>
    <scope>NUCLEOTIDE SEQUENCE [LARGE SCALE GENOMIC DNA]</scope>
    <source>
        <strain evidence="7">XHU 5031</strain>
    </source>
</reference>
<evidence type="ECO:0000256" key="5">
    <source>
        <dbReference type="SAM" id="Phobius"/>
    </source>
</evidence>
<dbReference type="PANTHER" id="PTHR30520">
    <property type="entry name" value="FORMATE TRANSPORTER-RELATED"/>
    <property type="match status" value="1"/>
</dbReference>
<dbReference type="RefSeq" id="WP_207275083.1">
    <property type="nucleotide sequence ID" value="NZ_JAFMPK010000034.1"/>
</dbReference>
<feature type="transmembrane region" description="Helical" evidence="5">
    <location>
        <begin position="190"/>
        <end position="216"/>
    </location>
</feature>
<protein>
    <submittedName>
        <fullName evidence="6">Formate/nitrite transporter family protein</fullName>
    </submittedName>
</protein>
<feature type="transmembrane region" description="Helical" evidence="5">
    <location>
        <begin position="160"/>
        <end position="178"/>
    </location>
</feature>
<feature type="transmembrane region" description="Helical" evidence="5">
    <location>
        <begin position="29"/>
        <end position="50"/>
    </location>
</feature>